<dbReference type="Proteomes" id="UP000075604">
    <property type="component" value="Unassembled WGS sequence"/>
</dbReference>
<dbReference type="AlphaFoldDB" id="A0A150PNK3"/>
<proteinExistence type="predicted"/>
<protein>
    <submittedName>
        <fullName evidence="2">Uncharacterized protein</fullName>
    </submittedName>
</protein>
<organism evidence="2 3">
    <name type="scientific">Sorangium cellulosum</name>
    <name type="common">Polyangium cellulosum</name>
    <dbReference type="NCBI Taxonomy" id="56"/>
    <lineage>
        <taxon>Bacteria</taxon>
        <taxon>Pseudomonadati</taxon>
        <taxon>Myxococcota</taxon>
        <taxon>Polyangia</taxon>
        <taxon>Polyangiales</taxon>
        <taxon>Polyangiaceae</taxon>
        <taxon>Sorangium</taxon>
    </lineage>
</organism>
<evidence type="ECO:0000313" key="2">
    <source>
        <dbReference type="EMBL" id="KYF57285.1"/>
    </source>
</evidence>
<evidence type="ECO:0000313" key="3">
    <source>
        <dbReference type="Proteomes" id="UP000075604"/>
    </source>
</evidence>
<accession>A0A150PNK3</accession>
<sequence length="108" mass="11054">MPVDVSDMEPVPDNGVYPNRSTSGLVRVTLAEQCAAKAEAAVLALSDPQLRALIPCGKVDATCKADFVRAAVGKAFRRPRSRASTCASPIAAAPTSATSSRTAAPASP</sequence>
<feature type="region of interest" description="Disordered" evidence="1">
    <location>
        <begin position="78"/>
        <end position="108"/>
    </location>
</feature>
<gene>
    <name evidence="2" type="ORF">BE04_50185</name>
</gene>
<evidence type="ECO:0000256" key="1">
    <source>
        <dbReference type="SAM" id="MobiDB-lite"/>
    </source>
</evidence>
<feature type="compositionally biased region" description="Low complexity" evidence="1">
    <location>
        <begin position="83"/>
        <end position="108"/>
    </location>
</feature>
<comment type="caution">
    <text evidence="2">The sequence shown here is derived from an EMBL/GenBank/DDBJ whole genome shotgun (WGS) entry which is preliminary data.</text>
</comment>
<name>A0A150PNK3_SORCE</name>
<reference evidence="2 3" key="1">
    <citation type="submission" date="2014-02" db="EMBL/GenBank/DDBJ databases">
        <title>The small core and large imbalanced accessory genome model reveals a collaborative survival strategy of Sorangium cellulosum strains in nature.</title>
        <authorList>
            <person name="Han K."/>
            <person name="Peng R."/>
            <person name="Blom J."/>
            <person name="Li Y.-Z."/>
        </authorList>
    </citation>
    <scope>NUCLEOTIDE SEQUENCE [LARGE SCALE GENOMIC DNA]</scope>
    <source>
        <strain evidence="2 3">So0157-18</strain>
    </source>
</reference>
<dbReference type="EMBL" id="JELX01001891">
    <property type="protein sequence ID" value="KYF57285.1"/>
    <property type="molecule type" value="Genomic_DNA"/>
</dbReference>